<dbReference type="Pfam" id="PF18785">
    <property type="entry name" value="Inv-AAD"/>
    <property type="match status" value="1"/>
</dbReference>
<dbReference type="GO" id="GO:0006139">
    <property type="term" value="P:nucleobase-containing compound metabolic process"/>
    <property type="evidence" value="ECO:0007669"/>
    <property type="project" value="UniProtKB-ARBA"/>
</dbReference>
<dbReference type="EMBL" id="CP119939">
    <property type="protein sequence ID" value="WFD04002.1"/>
    <property type="molecule type" value="Genomic_DNA"/>
</dbReference>
<evidence type="ECO:0000313" key="2">
    <source>
        <dbReference type="Proteomes" id="UP001214603"/>
    </source>
</evidence>
<gene>
    <name evidence="1" type="ORF">MOBT1_002699</name>
</gene>
<sequence length="317" mass="34318">MMSPYSTVGKLRRWFYTNRVARALRLRDSWSVWNDGAEDHAYTRWFAGLTLSPKALAAEDSKESAVALQGSYNAHLAMMLSALQEADHCSAVPTAFSVGCVIAAAGGSLEYPSIPLEQLSLLEPYPLFTGFSRELPGNTHAEECALEKLVRHCARTPEVRSSHAVASAASNAPLQLLLYTTMEPCSKRLSGNAPCVDRILRFNAQPPVTTAAWLARANASLSMHGAASLHADRTLRPLQVALVVQGVKEPEDFVLCEGQRKLRDADIHVVSATPRSSPGSLGLQVPSLSSISLQVRASNATEWLEDACLRMAKKGHA</sequence>
<name>A0AAF0E5N1_9BASI</name>
<dbReference type="Gene3D" id="3.40.140.10">
    <property type="entry name" value="Cytidine Deaminase, domain 2"/>
    <property type="match status" value="1"/>
</dbReference>
<evidence type="ECO:0000313" key="1">
    <source>
        <dbReference type="EMBL" id="WFD04002.1"/>
    </source>
</evidence>
<evidence type="ECO:0008006" key="3">
    <source>
        <dbReference type="Google" id="ProtNLM"/>
    </source>
</evidence>
<dbReference type="InterPro" id="IPR016193">
    <property type="entry name" value="Cytidine_deaminase-like"/>
</dbReference>
<dbReference type="AlphaFoldDB" id="A0AAF0E5N1"/>
<dbReference type="SUPFAM" id="SSF53927">
    <property type="entry name" value="Cytidine deaminase-like"/>
    <property type="match status" value="1"/>
</dbReference>
<proteinExistence type="predicted"/>
<dbReference type="Proteomes" id="UP001214603">
    <property type="component" value="Chromosome 6"/>
</dbReference>
<protein>
    <recommendedName>
        <fullName evidence="3">CMP/dCMP-type deaminase domain-containing protein</fullName>
    </recommendedName>
</protein>
<organism evidence="1 2">
    <name type="scientific">Malassezia obtusa</name>
    <dbReference type="NCBI Taxonomy" id="76774"/>
    <lineage>
        <taxon>Eukaryota</taxon>
        <taxon>Fungi</taxon>
        <taxon>Dikarya</taxon>
        <taxon>Basidiomycota</taxon>
        <taxon>Ustilaginomycotina</taxon>
        <taxon>Malasseziomycetes</taxon>
        <taxon>Malasseziales</taxon>
        <taxon>Malasseziaceae</taxon>
        <taxon>Malassezia</taxon>
    </lineage>
</organism>
<accession>A0AAF0E5N1</accession>
<reference evidence="1" key="1">
    <citation type="submission" date="2023-03" db="EMBL/GenBank/DDBJ databases">
        <title>Mating type loci evolution in Malassezia.</title>
        <authorList>
            <person name="Coelho M.A."/>
        </authorList>
    </citation>
    <scope>NUCLEOTIDE SEQUENCE</scope>
    <source>
        <strain evidence="1">CBS 7876</strain>
    </source>
</reference>
<keyword evidence="2" id="KW-1185">Reference proteome</keyword>
<dbReference type="GO" id="GO:0003824">
    <property type="term" value="F:catalytic activity"/>
    <property type="evidence" value="ECO:0007669"/>
    <property type="project" value="InterPro"/>
</dbReference>